<dbReference type="PANTHER" id="PTHR13285:SF23">
    <property type="entry name" value="TEICHOIC ACID D-ALANYLTRANSFERASE"/>
    <property type="match status" value="1"/>
</dbReference>
<dbReference type="InterPro" id="IPR051085">
    <property type="entry name" value="MB_O-acyltransferase"/>
</dbReference>
<keyword evidence="6 10" id="KW-1133">Transmembrane helix</keyword>
<dbReference type="PIRSF" id="PIRSF500217">
    <property type="entry name" value="AlgI"/>
    <property type="match status" value="1"/>
</dbReference>
<proteinExistence type="inferred from homology"/>
<feature type="transmembrane region" description="Helical" evidence="10">
    <location>
        <begin position="322"/>
        <end position="340"/>
    </location>
</feature>
<evidence type="ECO:0000256" key="9">
    <source>
        <dbReference type="PIRNR" id="PIRNR016636"/>
    </source>
</evidence>
<keyword evidence="3 9" id="KW-1003">Cell membrane</keyword>
<evidence type="ECO:0000313" key="12">
    <source>
        <dbReference type="Proteomes" id="UP000029861"/>
    </source>
</evidence>
<feature type="transmembrane region" description="Helical" evidence="10">
    <location>
        <begin position="230"/>
        <end position="250"/>
    </location>
</feature>
<evidence type="ECO:0000256" key="2">
    <source>
        <dbReference type="ARBA" id="ARBA00010323"/>
    </source>
</evidence>
<dbReference type="EMBL" id="JRPK02000026">
    <property type="protein sequence ID" value="TLD97055.1"/>
    <property type="molecule type" value="Genomic_DNA"/>
</dbReference>
<organism evidence="11 12">
    <name type="scientific">Helicobacter trogontum</name>
    <dbReference type="NCBI Taxonomy" id="50960"/>
    <lineage>
        <taxon>Bacteria</taxon>
        <taxon>Pseudomonadati</taxon>
        <taxon>Campylobacterota</taxon>
        <taxon>Epsilonproteobacteria</taxon>
        <taxon>Campylobacterales</taxon>
        <taxon>Helicobacteraceae</taxon>
        <taxon>Helicobacter</taxon>
    </lineage>
</organism>
<feature type="transmembrane region" description="Helical" evidence="10">
    <location>
        <begin position="154"/>
        <end position="171"/>
    </location>
</feature>
<name>A0A4U8TB24_9HELI</name>
<dbReference type="GO" id="GO:0016746">
    <property type="term" value="F:acyltransferase activity"/>
    <property type="evidence" value="ECO:0007669"/>
    <property type="project" value="UniProtKB-KW"/>
</dbReference>
<dbReference type="InterPro" id="IPR028362">
    <property type="entry name" value="AlgI"/>
</dbReference>
<evidence type="ECO:0000313" key="11">
    <source>
        <dbReference type="EMBL" id="TLD97055.1"/>
    </source>
</evidence>
<keyword evidence="8 9" id="KW-0012">Acyltransferase</keyword>
<evidence type="ECO:0000256" key="3">
    <source>
        <dbReference type="ARBA" id="ARBA00022475"/>
    </source>
</evidence>
<comment type="subcellular location">
    <subcellularLocation>
        <location evidence="1">Cell membrane</location>
        <topology evidence="1">Multi-pass membrane protein</topology>
    </subcellularLocation>
</comment>
<protein>
    <submittedName>
        <fullName evidence="11">MBOAT family protein</fullName>
    </submittedName>
</protein>
<evidence type="ECO:0000256" key="1">
    <source>
        <dbReference type="ARBA" id="ARBA00004651"/>
    </source>
</evidence>
<evidence type="ECO:0000256" key="4">
    <source>
        <dbReference type="ARBA" id="ARBA00022679"/>
    </source>
</evidence>
<gene>
    <name evidence="11" type="ORF">LS80_007600</name>
</gene>
<keyword evidence="5 10" id="KW-0812">Transmembrane</keyword>
<evidence type="ECO:0000256" key="8">
    <source>
        <dbReference type="ARBA" id="ARBA00023315"/>
    </source>
</evidence>
<dbReference type="PANTHER" id="PTHR13285">
    <property type="entry name" value="ACYLTRANSFERASE"/>
    <property type="match status" value="1"/>
</dbReference>
<keyword evidence="4 9" id="KW-0808">Transferase</keyword>
<comment type="caution">
    <text evidence="11">The sequence shown here is derived from an EMBL/GenBank/DDBJ whole genome shotgun (WGS) entry which is preliminary data.</text>
</comment>
<evidence type="ECO:0000256" key="5">
    <source>
        <dbReference type="ARBA" id="ARBA00022692"/>
    </source>
</evidence>
<dbReference type="PIRSF" id="PIRSF016636">
    <property type="entry name" value="AlgI_DltB"/>
    <property type="match status" value="1"/>
</dbReference>
<dbReference type="AlphaFoldDB" id="A0A4U8TB24"/>
<evidence type="ECO:0000256" key="10">
    <source>
        <dbReference type="SAM" id="Phobius"/>
    </source>
</evidence>
<comment type="similarity">
    <text evidence="2 9">Belongs to the membrane-bound acyltransferase family.</text>
</comment>
<evidence type="ECO:0000256" key="6">
    <source>
        <dbReference type="ARBA" id="ARBA00022989"/>
    </source>
</evidence>
<dbReference type="Proteomes" id="UP000029861">
    <property type="component" value="Unassembled WGS sequence"/>
</dbReference>
<dbReference type="InterPro" id="IPR024194">
    <property type="entry name" value="Ac/AlaTfrase_AlgI/DltB"/>
</dbReference>
<dbReference type="InterPro" id="IPR004299">
    <property type="entry name" value="MBOAT_fam"/>
</dbReference>
<feature type="transmembrane region" description="Helical" evidence="10">
    <location>
        <begin position="293"/>
        <end position="310"/>
    </location>
</feature>
<evidence type="ECO:0000256" key="7">
    <source>
        <dbReference type="ARBA" id="ARBA00023136"/>
    </source>
</evidence>
<dbReference type="GO" id="GO:0042121">
    <property type="term" value="P:alginic acid biosynthetic process"/>
    <property type="evidence" value="ECO:0007669"/>
    <property type="project" value="InterPro"/>
</dbReference>
<dbReference type="STRING" id="50960.LS81_03860"/>
<reference evidence="11 12" key="1">
    <citation type="journal article" date="2014" name="Genome Announc.">
        <title>Draft genome sequences of eight enterohepatic helicobacter species isolated from both laboratory and wild rodents.</title>
        <authorList>
            <person name="Sheh A."/>
            <person name="Shen Z."/>
            <person name="Fox J.G."/>
        </authorList>
    </citation>
    <scope>NUCLEOTIDE SEQUENCE [LARGE SCALE GENOMIC DNA]</scope>
    <source>
        <strain evidence="11 12">ATCC 49310</strain>
    </source>
</reference>
<keyword evidence="7 9" id="KW-0472">Membrane</keyword>
<dbReference type="Pfam" id="PF03062">
    <property type="entry name" value="MBOAT"/>
    <property type="match status" value="1"/>
</dbReference>
<accession>A0A4U8TB24</accession>
<dbReference type="GO" id="GO:0005886">
    <property type="term" value="C:plasma membrane"/>
    <property type="evidence" value="ECO:0007669"/>
    <property type="project" value="UniProtKB-SubCell"/>
</dbReference>
<sequence length="351" mass="41016">MCVVLWVLNVYFGDIISNYKNLATGLFLFAIGLFKKVIIADSFAKWANAGFGVVENNQFLNIFESWVTSLSYTFQLYFDFSGYCDMAVGLGLMFNIRLPINFNSPYKSLNITDFWRRWHITLGRFLKAYLYIPLGGNQNNAYKQSKIYDTLNKILTLRNLFIVAFISGVWHGAGFGFIIWGTLHGLAMLIHRIYMYILESFDLKDIQKEKFSPETLSNARFKMYFLESKFYKIACWFITFNFINITWVFFRAENVQGALNLLKGMFGIVWVEFPYDARLIPHFLNAIQGRNDTIVYLVFAFIVCLTFKNSIEYTQSFKVNKLNFVIAMFALYVPIIMLGLKPYEPFLYFNF</sequence>